<accession>A0A7X5VBS1</accession>
<evidence type="ECO:0000313" key="1">
    <source>
        <dbReference type="EMBL" id="NIK57901.1"/>
    </source>
</evidence>
<reference evidence="1 2" key="1">
    <citation type="submission" date="2020-03" db="EMBL/GenBank/DDBJ databases">
        <title>Sequencing the genomes of 1000 actinobacteria strains.</title>
        <authorList>
            <person name="Klenk H.-P."/>
        </authorList>
    </citation>
    <scope>NUCLEOTIDE SEQUENCE [LARGE SCALE GENOMIC DNA]</scope>
    <source>
        <strain evidence="1 2">DSM 45490</strain>
    </source>
</reference>
<proteinExistence type="predicted"/>
<dbReference type="Proteomes" id="UP000555407">
    <property type="component" value="Unassembled WGS sequence"/>
</dbReference>
<gene>
    <name evidence="1" type="ORF">BJY22_003618</name>
</gene>
<dbReference type="AlphaFoldDB" id="A0A7X5VBS1"/>
<evidence type="ECO:0000313" key="2">
    <source>
        <dbReference type="Proteomes" id="UP000555407"/>
    </source>
</evidence>
<keyword evidence="2" id="KW-1185">Reference proteome</keyword>
<organism evidence="1 2">
    <name type="scientific">Kribbella shirazensis</name>
    <dbReference type="NCBI Taxonomy" id="1105143"/>
    <lineage>
        <taxon>Bacteria</taxon>
        <taxon>Bacillati</taxon>
        <taxon>Actinomycetota</taxon>
        <taxon>Actinomycetes</taxon>
        <taxon>Propionibacteriales</taxon>
        <taxon>Kribbellaceae</taxon>
        <taxon>Kribbella</taxon>
    </lineage>
</organism>
<sequence>MDEIDRARFDEFELAHPELSFAAHEALDEAPRLSPPARRFMAGEMDPAEARRLGYIRDSGDNA</sequence>
<dbReference type="RefSeq" id="WP_167208312.1">
    <property type="nucleotide sequence ID" value="NZ_JAASRO010000001.1"/>
</dbReference>
<dbReference type="EMBL" id="JAASRO010000001">
    <property type="protein sequence ID" value="NIK57901.1"/>
    <property type="molecule type" value="Genomic_DNA"/>
</dbReference>
<comment type="caution">
    <text evidence="1">The sequence shown here is derived from an EMBL/GenBank/DDBJ whole genome shotgun (WGS) entry which is preliminary data.</text>
</comment>
<name>A0A7X5VBS1_9ACTN</name>
<protein>
    <submittedName>
        <fullName evidence="1">Uncharacterized protein</fullName>
    </submittedName>
</protein>